<reference evidence="4" key="1">
    <citation type="submission" date="2023-05" db="EMBL/GenBank/DDBJ databases">
        <title>Genome and transcriptome analyses reveal genes involved in the formation of fine ridges on petal epidermal cells in Hibiscus trionum.</title>
        <authorList>
            <person name="Koshimizu S."/>
            <person name="Masuda S."/>
            <person name="Ishii T."/>
            <person name="Shirasu K."/>
            <person name="Hoshino A."/>
            <person name="Arita M."/>
        </authorList>
    </citation>
    <scope>NUCLEOTIDE SEQUENCE</scope>
    <source>
        <strain evidence="4">Hamamatsu line</strain>
    </source>
</reference>
<accession>A0A9W7JIS8</accession>
<dbReference type="Pfam" id="PF14111">
    <property type="entry name" value="DUF4283"/>
    <property type="match status" value="1"/>
</dbReference>
<evidence type="ECO:0000256" key="2">
    <source>
        <dbReference type="SAM" id="MobiDB-lite"/>
    </source>
</evidence>
<feature type="region of interest" description="Disordered" evidence="2">
    <location>
        <begin position="1"/>
        <end position="36"/>
    </location>
</feature>
<keyword evidence="1" id="KW-0479">Metal-binding</keyword>
<comment type="caution">
    <text evidence="4">The sequence shown here is derived from an EMBL/GenBank/DDBJ whole genome shotgun (WGS) entry which is preliminary data.</text>
</comment>
<evidence type="ECO:0000256" key="1">
    <source>
        <dbReference type="PROSITE-ProRule" id="PRU00047"/>
    </source>
</evidence>
<dbReference type="PROSITE" id="PS50158">
    <property type="entry name" value="ZF_CCHC"/>
    <property type="match status" value="1"/>
</dbReference>
<feature type="region of interest" description="Disordered" evidence="2">
    <location>
        <begin position="313"/>
        <end position="334"/>
    </location>
</feature>
<dbReference type="PANTHER" id="PTHR31286:SF99">
    <property type="entry name" value="DUF4283 DOMAIN-CONTAINING PROTEIN"/>
    <property type="match status" value="1"/>
</dbReference>
<protein>
    <recommendedName>
        <fullName evidence="3">CCHC-type domain-containing protein</fullName>
    </recommendedName>
</protein>
<proteinExistence type="predicted"/>
<keyword evidence="5" id="KW-1185">Reference proteome</keyword>
<dbReference type="EMBL" id="BSYR01000063">
    <property type="protein sequence ID" value="GMJ12359.1"/>
    <property type="molecule type" value="Genomic_DNA"/>
</dbReference>
<dbReference type="InterPro" id="IPR001878">
    <property type="entry name" value="Znf_CCHC"/>
</dbReference>
<organism evidence="4 5">
    <name type="scientific">Hibiscus trionum</name>
    <name type="common">Flower of an hour</name>
    <dbReference type="NCBI Taxonomy" id="183268"/>
    <lineage>
        <taxon>Eukaryota</taxon>
        <taxon>Viridiplantae</taxon>
        <taxon>Streptophyta</taxon>
        <taxon>Embryophyta</taxon>
        <taxon>Tracheophyta</taxon>
        <taxon>Spermatophyta</taxon>
        <taxon>Magnoliopsida</taxon>
        <taxon>eudicotyledons</taxon>
        <taxon>Gunneridae</taxon>
        <taxon>Pentapetalae</taxon>
        <taxon>rosids</taxon>
        <taxon>malvids</taxon>
        <taxon>Malvales</taxon>
        <taxon>Malvaceae</taxon>
        <taxon>Malvoideae</taxon>
        <taxon>Hibiscus</taxon>
    </lineage>
</organism>
<keyword evidence="1" id="KW-0863">Zinc-finger</keyword>
<keyword evidence="1" id="KW-0862">Zinc</keyword>
<dbReference type="OrthoDB" id="994572at2759"/>
<evidence type="ECO:0000313" key="4">
    <source>
        <dbReference type="EMBL" id="GMJ12359.1"/>
    </source>
</evidence>
<name>A0A9W7JIS8_HIBTR</name>
<evidence type="ECO:0000313" key="5">
    <source>
        <dbReference type="Proteomes" id="UP001165190"/>
    </source>
</evidence>
<dbReference type="GO" id="GO:0003676">
    <property type="term" value="F:nucleic acid binding"/>
    <property type="evidence" value="ECO:0007669"/>
    <property type="project" value="InterPro"/>
</dbReference>
<dbReference type="InterPro" id="IPR040256">
    <property type="entry name" value="At4g02000-like"/>
</dbReference>
<dbReference type="AlphaFoldDB" id="A0A9W7JIS8"/>
<dbReference type="PANTHER" id="PTHR31286">
    <property type="entry name" value="GLYCINE-RICH CELL WALL STRUCTURAL PROTEIN 1.8-LIKE"/>
    <property type="match status" value="1"/>
</dbReference>
<gene>
    <name evidence="4" type="ORF">HRI_004905100</name>
</gene>
<dbReference type="Proteomes" id="UP001165190">
    <property type="component" value="Unassembled WGS sequence"/>
</dbReference>
<sequence>MGQQMEVKDTPPVSDGSAGAGGGPSAGPTETGGHKDDVKEKLSFCDMVVGQRSEGQKDNFICDLDVDLEANDVVIGNVGEVPEIKFSKRVHRIIDDKLAKSLVVRLLGRSIVYRALHNRVHMMWKPMGEISIIDLDNEYFLVRFAMDADYEHVLSGGPWMIYGSYLTLQPWSREFSTAIDYPRKLLVWLRLPGLPYRYYSRSIFEAIVGVLGEVIRVDFNTTEGSRGKFARLVVVVDLEKPLIPAIIIDGRHQLIKYEGLSHICFACGKYGHLKEVCANTTTSKGKAKVVESVIPEKIDRFGPWIQAPSRRRWPPLMKEKPPLQAAPKQHPGSRFSPLIVESEGGTGTVDEVGVIEETNVGSNGRDCWEKQVVEGGISGVIKNADICLDSRVTTEARTDPAEVVGNVSQHADAAGCSAAVDMRGVVVSGKLDVPVALSDLIIVENSSLPSSNHTTVRVVDDGGVTTFAGIEWST</sequence>
<dbReference type="InterPro" id="IPR025558">
    <property type="entry name" value="DUF4283"/>
</dbReference>
<dbReference type="GO" id="GO:0008270">
    <property type="term" value="F:zinc ion binding"/>
    <property type="evidence" value="ECO:0007669"/>
    <property type="project" value="UniProtKB-KW"/>
</dbReference>
<feature type="domain" description="CCHC-type" evidence="3">
    <location>
        <begin position="264"/>
        <end position="277"/>
    </location>
</feature>
<evidence type="ECO:0000259" key="3">
    <source>
        <dbReference type="PROSITE" id="PS50158"/>
    </source>
</evidence>